<dbReference type="GO" id="GO:0019867">
    <property type="term" value="C:outer membrane"/>
    <property type="evidence" value="ECO:0007669"/>
    <property type="project" value="InterPro"/>
</dbReference>
<comment type="subcellular location">
    <subcellularLocation>
        <location evidence="1">Membrane</location>
    </subcellularLocation>
</comment>
<dbReference type="PROSITE" id="PS51779">
    <property type="entry name" value="POTRA"/>
    <property type="match status" value="1"/>
</dbReference>
<keyword evidence="4" id="KW-0732">Signal</keyword>
<sequence>IITIKVNEGPQYGIRKVSIEGDLIKEADELYQVVNIKKEEVYNREVIRSDTLALSEIYADEGYALVDVSPEIKEDDKEHKVDITYRISRGKKVRFERILITGNDRTRDKVIRRELKVVEGGYFSGKKLRRSSQNLHRLGFFEEVKLNTKKGSSDEEMILTIGVKERSTGTFSFGVAYSSVEKAVGMLEIAQINLFGRGQSVSAKASMSSKSTRYTLSFTEPWLFDKRLSGGIDLYDWRYKYNEYTKDSLGGRLRFGFPLGLEFTRGSVIYTYDDAEISDVSETASQAIKDMLGSNLTRSMTLGVSRDSRDRRFNARKGSVNSTSVEYAGGILGGDNYFTKYRARSAWFFPFFWDAAFSVQGKWGYVEQRPEGKLPVYEKFRLGGMNTVRGFKYGSISPVDPVTGDRIGGEKMMVYNIEFRFPFVK</sequence>
<dbReference type="Pfam" id="PF07244">
    <property type="entry name" value="POTRA"/>
    <property type="match status" value="2"/>
</dbReference>
<keyword evidence="5" id="KW-0677">Repeat</keyword>
<dbReference type="GO" id="GO:0071709">
    <property type="term" value="P:membrane assembly"/>
    <property type="evidence" value="ECO:0007669"/>
    <property type="project" value="InterPro"/>
</dbReference>
<dbReference type="InterPro" id="IPR010827">
    <property type="entry name" value="BamA/TamA_POTRA"/>
</dbReference>
<dbReference type="AlphaFoldDB" id="X0T347"/>
<keyword evidence="7" id="KW-0998">Cell outer membrane</keyword>
<feature type="non-terminal residue" evidence="9">
    <location>
        <position position="1"/>
    </location>
</feature>
<dbReference type="EMBL" id="BARS01005996">
    <property type="protein sequence ID" value="GAF81781.1"/>
    <property type="molecule type" value="Genomic_DNA"/>
</dbReference>
<dbReference type="InterPro" id="IPR039910">
    <property type="entry name" value="D15-like"/>
</dbReference>
<accession>X0T347</accession>
<feature type="non-terminal residue" evidence="9">
    <location>
        <position position="425"/>
    </location>
</feature>
<evidence type="ECO:0000256" key="1">
    <source>
        <dbReference type="ARBA" id="ARBA00004370"/>
    </source>
</evidence>
<evidence type="ECO:0000256" key="4">
    <source>
        <dbReference type="ARBA" id="ARBA00022729"/>
    </source>
</evidence>
<proteinExistence type="predicted"/>
<protein>
    <recommendedName>
        <fullName evidence="8">POTRA domain-containing protein</fullName>
    </recommendedName>
</protein>
<evidence type="ECO:0000256" key="6">
    <source>
        <dbReference type="ARBA" id="ARBA00023136"/>
    </source>
</evidence>
<comment type="caution">
    <text evidence="9">The sequence shown here is derived from an EMBL/GenBank/DDBJ whole genome shotgun (WGS) entry which is preliminary data.</text>
</comment>
<keyword evidence="3" id="KW-0812">Transmembrane</keyword>
<keyword evidence="6" id="KW-0472">Membrane</keyword>
<reference evidence="9" key="1">
    <citation type="journal article" date="2014" name="Front. Microbiol.">
        <title>High frequency of phylogenetically diverse reductive dehalogenase-homologous genes in deep subseafloor sedimentary metagenomes.</title>
        <authorList>
            <person name="Kawai M."/>
            <person name="Futagami T."/>
            <person name="Toyoda A."/>
            <person name="Takaki Y."/>
            <person name="Nishi S."/>
            <person name="Hori S."/>
            <person name="Arai W."/>
            <person name="Tsubouchi T."/>
            <person name="Morono Y."/>
            <person name="Uchiyama I."/>
            <person name="Ito T."/>
            <person name="Fujiyama A."/>
            <person name="Inagaki F."/>
            <person name="Takami H."/>
        </authorList>
    </citation>
    <scope>NUCLEOTIDE SEQUENCE</scope>
    <source>
        <strain evidence="9">Expedition CK06-06</strain>
    </source>
</reference>
<evidence type="ECO:0000256" key="2">
    <source>
        <dbReference type="ARBA" id="ARBA00022452"/>
    </source>
</evidence>
<dbReference type="NCBIfam" id="TIGR03303">
    <property type="entry name" value="OM_YaeT"/>
    <property type="match status" value="1"/>
</dbReference>
<dbReference type="PANTHER" id="PTHR12815:SF47">
    <property type="entry name" value="TRANSLOCATION AND ASSEMBLY MODULE SUBUNIT TAMA"/>
    <property type="match status" value="1"/>
</dbReference>
<feature type="domain" description="POTRA" evidence="8">
    <location>
        <begin position="93"/>
        <end position="166"/>
    </location>
</feature>
<evidence type="ECO:0000256" key="3">
    <source>
        <dbReference type="ARBA" id="ARBA00022692"/>
    </source>
</evidence>
<evidence type="ECO:0000313" key="9">
    <source>
        <dbReference type="EMBL" id="GAF81781.1"/>
    </source>
</evidence>
<gene>
    <name evidence="9" type="ORF">S01H1_11739</name>
</gene>
<dbReference type="InterPro" id="IPR034746">
    <property type="entry name" value="POTRA"/>
</dbReference>
<evidence type="ECO:0000256" key="5">
    <source>
        <dbReference type="ARBA" id="ARBA00022737"/>
    </source>
</evidence>
<dbReference type="InterPro" id="IPR023707">
    <property type="entry name" value="OM_assembly_BamA"/>
</dbReference>
<name>X0T347_9ZZZZ</name>
<dbReference type="Gene3D" id="3.10.20.310">
    <property type="entry name" value="membrane protein fhac"/>
    <property type="match status" value="2"/>
</dbReference>
<organism evidence="9">
    <name type="scientific">marine sediment metagenome</name>
    <dbReference type="NCBI Taxonomy" id="412755"/>
    <lineage>
        <taxon>unclassified sequences</taxon>
        <taxon>metagenomes</taxon>
        <taxon>ecological metagenomes</taxon>
    </lineage>
</organism>
<dbReference type="InterPro" id="IPR000184">
    <property type="entry name" value="Bac_surfAg_D15"/>
</dbReference>
<keyword evidence="2" id="KW-1134">Transmembrane beta strand</keyword>
<evidence type="ECO:0000256" key="7">
    <source>
        <dbReference type="ARBA" id="ARBA00023237"/>
    </source>
</evidence>
<dbReference type="Gene3D" id="2.40.160.50">
    <property type="entry name" value="membrane protein fhac: a member of the omp85/tpsb transporter family"/>
    <property type="match status" value="1"/>
</dbReference>
<evidence type="ECO:0000259" key="8">
    <source>
        <dbReference type="PROSITE" id="PS51779"/>
    </source>
</evidence>
<dbReference type="PANTHER" id="PTHR12815">
    <property type="entry name" value="SORTING AND ASSEMBLY MACHINERY SAMM50 PROTEIN FAMILY MEMBER"/>
    <property type="match status" value="1"/>
</dbReference>
<dbReference type="Pfam" id="PF01103">
    <property type="entry name" value="Omp85"/>
    <property type="match status" value="1"/>
</dbReference>